<dbReference type="PRINTS" id="PR00120">
    <property type="entry name" value="HATPASE"/>
</dbReference>
<dbReference type="NCBIfam" id="TIGR01494">
    <property type="entry name" value="ATPase_P-type"/>
    <property type="match status" value="2"/>
</dbReference>
<accession>A0ABT8AD60</accession>
<dbReference type="InterPro" id="IPR044492">
    <property type="entry name" value="P_typ_ATPase_HD_dom"/>
</dbReference>
<gene>
    <name evidence="12" type="ORF">QWZ14_24910</name>
</gene>
<evidence type="ECO:0000256" key="1">
    <source>
        <dbReference type="ARBA" id="ARBA00004651"/>
    </source>
</evidence>
<evidence type="ECO:0000256" key="4">
    <source>
        <dbReference type="ARBA" id="ARBA00022692"/>
    </source>
</evidence>
<evidence type="ECO:0000259" key="11">
    <source>
        <dbReference type="SMART" id="SM00831"/>
    </source>
</evidence>
<dbReference type="SFLD" id="SFLDS00003">
    <property type="entry name" value="Haloacid_Dehalogenase"/>
    <property type="match status" value="1"/>
</dbReference>
<evidence type="ECO:0000256" key="5">
    <source>
        <dbReference type="ARBA" id="ARBA00022741"/>
    </source>
</evidence>
<feature type="transmembrane region" description="Helical" evidence="10">
    <location>
        <begin position="274"/>
        <end position="304"/>
    </location>
</feature>
<feature type="domain" description="Cation-transporting P-type ATPase N-terminal" evidence="11">
    <location>
        <begin position="8"/>
        <end position="81"/>
    </location>
</feature>
<dbReference type="Gene3D" id="1.20.1110.10">
    <property type="entry name" value="Calcium-transporting ATPase, transmembrane domain"/>
    <property type="match status" value="1"/>
</dbReference>
<dbReference type="InterPro" id="IPR023298">
    <property type="entry name" value="ATPase_P-typ_TM_dom_sf"/>
</dbReference>
<dbReference type="Gene3D" id="3.40.1110.10">
    <property type="entry name" value="Calcium-transporting ATPase, cytoplasmic domain N"/>
    <property type="match status" value="1"/>
</dbReference>
<feature type="transmembrane region" description="Helical" evidence="10">
    <location>
        <begin position="761"/>
        <end position="783"/>
    </location>
</feature>
<feature type="transmembrane region" description="Helical" evidence="10">
    <location>
        <begin position="85"/>
        <end position="102"/>
    </location>
</feature>
<keyword evidence="9 10" id="KW-0472">Membrane</keyword>
<dbReference type="SUPFAM" id="SSF81653">
    <property type="entry name" value="Calcium ATPase, transduction domain A"/>
    <property type="match status" value="1"/>
</dbReference>
<dbReference type="Proteomes" id="UP001529369">
    <property type="component" value="Unassembled WGS sequence"/>
</dbReference>
<keyword evidence="4 10" id="KW-0812">Transmembrane</keyword>
<sequence length="895" mass="90857">MPDPAALPPHASAPAEALAALEAGPEGLTSAAAAARLARHGPNRLPGRQRPGLARRFAAQFRSLLVQLLAVAALALGVLGHAVDAGVIAAVILLNAGIGLYLEQKAEGALAAVVALLAPRARVLRDGRRQEVAAESLVPGDVVAVEAGDRVPADLRLLEAQALRAQEAALTGESLPADKAVPAVAAAAPPGDRHCMLHAGTVVVAGTGLGLVVATGAATEVGRIGVLLGAVTRSETPLLRQIARLGGWIAVAVLGFAVLAFLAGTLLHGQPAGAMLLAAVALAVAAIPEELPALVTVTLAVGVGRMARQQALIRNLAAVETLGSVGVICSDKTGTFTRNELVADRVSIGRHRLVASGTGYGPEGSLTLEDGAVPPAELLGTLLPALVLCNDAELARGAAGWTAVGDPLEAALLALARRAGGDHAAIRAAQPRRGAIPFDAVRRWMAVRQADALLLKGGPEAVLPLCTRQWDVAGDQPLEAASWLAEAEAMARSGRRVLALARRSEPAPEAPLEPAAVAAGGFTLVGLVGLLDPPRPEARQAVAECRAAGIRVVMITGDHPATAGAIAAAVGLARPGRVLTGADLPGEALRQGAAGVDVFARVAPEQKLALVEALQAGGPRGDQVVAMTGDGVNDAPALARADIGIAMGIAGTDAAKAAAQMVLADDNFATIAAAVREGRVVADNLRKALLFALPGNGGEGLVVLVAAVAGLTMPLAPLHLLWVNLVTTVALSLALAFEPAEAAVMRRPPRAPDAPLLDGLLLRRILVVSVLVLAGVFGVFTWARAGGSSLAEAQTAAVNVLVLFQAAYLFNVRRAAGSPFAGLGTAAARPVWLAVTGTLLLQLAFTYAPPLQALLGTAAIGVGLWAAVAAVTLVLFLLVEAEKRWLEVPGRQRPE</sequence>
<organism evidence="12 13">
    <name type="scientific">Paeniroseomonas aquatica</name>
    <dbReference type="NCBI Taxonomy" id="373043"/>
    <lineage>
        <taxon>Bacteria</taxon>
        <taxon>Pseudomonadati</taxon>
        <taxon>Pseudomonadota</taxon>
        <taxon>Alphaproteobacteria</taxon>
        <taxon>Acetobacterales</taxon>
        <taxon>Acetobacteraceae</taxon>
        <taxon>Paeniroseomonas</taxon>
    </lineage>
</organism>
<dbReference type="InterPro" id="IPR008250">
    <property type="entry name" value="ATPase_P-typ_transduc_dom_A_sf"/>
</dbReference>
<evidence type="ECO:0000313" key="13">
    <source>
        <dbReference type="Proteomes" id="UP001529369"/>
    </source>
</evidence>
<evidence type="ECO:0000256" key="10">
    <source>
        <dbReference type="SAM" id="Phobius"/>
    </source>
</evidence>
<dbReference type="InterPro" id="IPR023214">
    <property type="entry name" value="HAD_sf"/>
</dbReference>
<dbReference type="InterPro" id="IPR036412">
    <property type="entry name" value="HAD-like_sf"/>
</dbReference>
<dbReference type="SUPFAM" id="SSF81660">
    <property type="entry name" value="Metal cation-transporting ATPase, ATP-binding domain N"/>
    <property type="match status" value="1"/>
</dbReference>
<dbReference type="RefSeq" id="WP_290319684.1">
    <property type="nucleotide sequence ID" value="NZ_JAUFPN010000195.1"/>
</dbReference>
<dbReference type="InterPro" id="IPR023299">
    <property type="entry name" value="ATPase_P-typ_cyto_dom_N"/>
</dbReference>
<evidence type="ECO:0000256" key="9">
    <source>
        <dbReference type="ARBA" id="ARBA00023136"/>
    </source>
</evidence>
<dbReference type="PANTHER" id="PTHR43294:SF21">
    <property type="entry name" value="CATION TRANSPORTING ATPASE"/>
    <property type="match status" value="1"/>
</dbReference>
<evidence type="ECO:0000313" key="12">
    <source>
        <dbReference type="EMBL" id="MDN3567633.1"/>
    </source>
</evidence>
<dbReference type="InterPro" id="IPR050510">
    <property type="entry name" value="Cation_transp_ATPase_P-type"/>
</dbReference>
<keyword evidence="13" id="KW-1185">Reference proteome</keyword>
<proteinExistence type="inferred from homology"/>
<dbReference type="PANTHER" id="PTHR43294">
    <property type="entry name" value="SODIUM/POTASSIUM-TRANSPORTING ATPASE SUBUNIT ALPHA"/>
    <property type="match status" value="1"/>
</dbReference>
<dbReference type="Gene3D" id="2.70.150.10">
    <property type="entry name" value="Calcium-transporting ATPase, cytoplasmic transduction domain A"/>
    <property type="match status" value="1"/>
</dbReference>
<name>A0ABT8AD60_9PROT</name>
<feature type="transmembrane region" description="Helical" evidence="10">
    <location>
        <begin position="57"/>
        <end position="79"/>
    </location>
</feature>
<keyword evidence="3" id="KW-1003">Cell membrane</keyword>
<dbReference type="Pfam" id="PF00690">
    <property type="entry name" value="Cation_ATPase_N"/>
    <property type="match status" value="1"/>
</dbReference>
<protein>
    <submittedName>
        <fullName evidence="12">HAD-IC family P-type ATPase</fullName>
    </submittedName>
</protein>
<dbReference type="InterPro" id="IPR059000">
    <property type="entry name" value="ATPase_P-type_domA"/>
</dbReference>
<comment type="subcellular location">
    <subcellularLocation>
        <location evidence="1">Cell membrane</location>
        <topology evidence="1">Multi-pass membrane protein</topology>
    </subcellularLocation>
</comment>
<comment type="similarity">
    <text evidence="2">Belongs to the cation transport ATPase (P-type) (TC 3.A.3) family. Type IIA subfamily.</text>
</comment>
<dbReference type="SFLD" id="SFLDF00027">
    <property type="entry name" value="p-type_atpase"/>
    <property type="match status" value="1"/>
</dbReference>
<feature type="transmembrane region" description="Helical" evidence="10">
    <location>
        <begin position="854"/>
        <end position="879"/>
    </location>
</feature>
<keyword evidence="7" id="KW-1278">Translocase</keyword>
<evidence type="ECO:0000256" key="3">
    <source>
        <dbReference type="ARBA" id="ARBA00022475"/>
    </source>
</evidence>
<dbReference type="Pfam" id="PF00689">
    <property type="entry name" value="Cation_ATPase_C"/>
    <property type="match status" value="1"/>
</dbReference>
<feature type="transmembrane region" description="Helical" evidence="10">
    <location>
        <begin position="688"/>
        <end position="713"/>
    </location>
</feature>
<evidence type="ECO:0000256" key="8">
    <source>
        <dbReference type="ARBA" id="ARBA00022989"/>
    </source>
</evidence>
<feature type="transmembrane region" description="Helical" evidence="10">
    <location>
        <begin position="245"/>
        <end position="268"/>
    </location>
</feature>
<evidence type="ECO:0000256" key="7">
    <source>
        <dbReference type="ARBA" id="ARBA00022967"/>
    </source>
</evidence>
<keyword evidence="8 10" id="KW-1133">Transmembrane helix</keyword>
<dbReference type="InterPro" id="IPR004014">
    <property type="entry name" value="ATPase_P-typ_cation-transptr_N"/>
</dbReference>
<dbReference type="EMBL" id="JAUFPN010000195">
    <property type="protein sequence ID" value="MDN3567633.1"/>
    <property type="molecule type" value="Genomic_DNA"/>
</dbReference>
<dbReference type="InterPro" id="IPR006068">
    <property type="entry name" value="ATPase_P-typ_cation-transptr_C"/>
</dbReference>
<dbReference type="Pfam" id="PF00122">
    <property type="entry name" value="E1-E2_ATPase"/>
    <property type="match status" value="1"/>
</dbReference>
<feature type="transmembrane region" description="Helical" evidence="10">
    <location>
        <begin position="719"/>
        <end position="740"/>
    </location>
</feature>
<feature type="transmembrane region" description="Helical" evidence="10">
    <location>
        <begin position="789"/>
        <end position="810"/>
    </location>
</feature>
<dbReference type="SFLD" id="SFLDG00002">
    <property type="entry name" value="C1.7:_P-type_atpase_like"/>
    <property type="match status" value="1"/>
</dbReference>
<dbReference type="SMART" id="SM00831">
    <property type="entry name" value="Cation_ATPase_N"/>
    <property type="match status" value="1"/>
</dbReference>
<dbReference type="PRINTS" id="PR00119">
    <property type="entry name" value="CATATPASE"/>
</dbReference>
<keyword evidence="6" id="KW-0067">ATP-binding</keyword>
<feature type="transmembrane region" description="Helical" evidence="10">
    <location>
        <begin position="831"/>
        <end position="848"/>
    </location>
</feature>
<dbReference type="InterPro" id="IPR001757">
    <property type="entry name" value="P_typ_ATPase"/>
</dbReference>
<dbReference type="SUPFAM" id="SSF56784">
    <property type="entry name" value="HAD-like"/>
    <property type="match status" value="1"/>
</dbReference>
<comment type="caution">
    <text evidence="12">The sequence shown here is derived from an EMBL/GenBank/DDBJ whole genome shotgun (WGS) entry which is preliminary data.</text>
</comment>
<dbReference type="SUPFAM" id="SSF81665">
    <property type="entry name" value="Calcium ATPase, transmembrane domain M"/>
    <property type="match status" value="1"/>
</dbReference>
<evidence type="ECO:0000256" key="2">
    <source>
        <dbReference type="ARBA" id="ARBA00005675"/>
    </source>
</evidence>
<evidence type="ECO:0000256" key="6">
    <source>
        <dbReference type="ARBA" id="ARBA00022840"/>
    </source>
</evidence>
<reference evidence="13" key="1">
    <citation type="journal article" date="2019" name="Int. J. Syst. Evol. Microbiol.">
        <title>The Global Catalogue of Microorganisms (GCM) 10K type strain sequencing project: providing services to taxonomists for standard genome sequencing and annotation.</title>
        <authorList>
            <consortium name="The Broad Institute Genomics Platform"/>
            <consortium name="The Broad Institute Genome Sequencing Center for Infectious Disease"/>
            <person name="Wu L."/>
            <person name="Ma J."/>
        </authorList>
    </citation>
    <scope>NUCLEOTIDE SEQUENCE [LARGE SCALE GENOMIC DNA]</scope>
    <source>
        <strain evidence="13">CECT 7131</strain>
    </source>
</reference>
<dbReference type="Gene3D" id="3.40.50.1000">
    <property type="entry name" value="HAD superfamily/HAD-like"/>
    <property type="match status" value="1"/>
</dbReference>
<dbReference type="Pfam" id="PF13246">
    <property type="entry name" value="Cation_ATPase"/>
    <property type="match status" value="1"/>
</dbReference>
<keyword evidence="5" id="KW-0547">Nucleotide-binding</keyword>